<accession>A0AAW1GMU3</accession>
<protein>
    <submittedName>
        <fullName evidence="1">Uncharacterized protein</fullName>
    </submittedName>
</protein>
<gene>
    <name evidence="1" type="ORF">RND81_14G137000</name>
</gene>
<comment type="caution">
    <text evidence="1">The sequence shown here is derived from an EMBL/GenBank/DDBJ whole genome shotgun (WGS) entry which is preliminary data.</text>
</comment>
<dbReference type="EMBL" id="JBDFQZ010000014">
    <property type="protein sequence ID" value="KAK9665795.1"/>
    <property type="molecule type" value="Genomic_DNA"/>
</dbReference>
<evidence type="ECO:0000313" key="2">
    <source>
        <dbReference type="Proteomes" id="UP001443914"/>
    </source>
</evidence>
<dbReference type="Proteomes" id="UP001443914">
    <property type="component" value="Unassembled WGS sequence"/>
</dbReference>
<organism evidence="1 2">
    <name type="scientific">Saponaria officinalis</name>
    <name type="common">Common soapwort</name>
    <name type="synonym">Lychnis saponaria</name>
    <dbReference type="NCBI Taxonomy" id="3572"/>
    <lineage>
        <taxon>Eukaryota</taxon>
        <taxon>Viridiplantae</taxon>
        <taxon>Streptophyta</taxon>
        <taxon>Embryophyta</taxon>
        <taxon>Tracheophyta</taxon>
        <taxon>Spermatophyta</taxon>
        <taxon>Magnoliopsida</taxon>
        <taxon>eudicotyledons</taxon>
        <taxon>Gunneridae</taxon>
        <taxon>Pentapetalae</taxon>
        <taxon>Caryophyllales</taxon>
        <taxon>Caryophyllaceae</taxon>
        <taxon>Caryophylleae</taxon>
        <taxon>Saponaria</taxon>
    </lineage>
</organism>
<evidence type="ECO:0000313" key="1">
    <source>
        <dbReference type="EMBL" id="KAK9665795.1"/>
    </source>
</evidence>
<sequence length="83" mass="8910">MGSATTICSDKTETLTLNQAYAGKNKISPPSDASQMTTQHSTLVIEGVAVNTTGGFFVPKKSQDLQLKRQSCHGESRYPCFGI</sequence>
<dbReference type="AlphaFoldDB" id="A0AAW1GMU3"/>
<reference evidence="1" key="1">
    <citation type="submission" date="2024-03" db="EMBL/GenBank/DDBJ databases">
        <title>WGS assembly of Saponaria officinalis var. Norfolk2.</title>
        <authorList>
            <person name="Jenkins J."/>
            <person name="Shu S."/>
            <person name="Grimwood J."/>
            <person name="Barry K."/>
            <person name="Goodstein D."/>
            <person name="Schmutz J."/>
            <person name="Leebens-Mack J."/>
            <person name="Osbourn A."/>
        </authorList>
    </citation>
    <scope>NUCLEOTIDE SEQUENCE [LARGE SCALE GENOMIC DNA]</scope>
    <source>
        <strain evidence="1">JIC</strain>
    </source>
</reference>
<keyword evidence="2" id="KW-1185">Reference proteome</keyword>
<proteinExistence type="predicted"/>
<name>A0AAW1GMU3_SAPOF</name>